<gene>
    <name evidence="5" type="ORF">ACFSVL_11045</name>
</gene>
<reference evidence="6" key="1">
    <citation type="journal article" date="2019" name="Int. J. Syst. Evol. Microbiol.">
        <title>The Global Catalogue of Microorganisms (GCM) 10K type strain sequencing project: providing services to taxonomists for standard genome sequencing and annotation.</title>
        <authorList>
            <consortium name="The Broad Institute Genomics Platform"/>
            <consortium name="The Broad Institute Genome Sequencing Center for Infectious Disease"/>
            <person name="Wu L."/>
            <person name="Ma J."/>
        </authorList>
    </citation>
    <scope>NUCLEOTIDE SEQUENCE [LARGE SCALE GENOMIC DNA]</scope>
    <source>
        <strain evidence="6">CGMCC 4.7641</strain>
    </source>
</reference>
<dbReference type="Proteomes" id="UP001597483">
    <property type="component" value="Unassembled WGS sequence"/>
</dbReference>
<dbReference type="Gene3D" id="1.10.10.10">
    <property type="entry name" value="Winged helix-like DNA-binding domain superfamily/Winged helix DNA-binding domain"/>
    <property type="match status" value="1"/>
</dbReference>
<evidence type="ECO:0000256" key="2">
    <source>
        <dbReference type="ARBA" id="ARBA00023125"/>
    </source>
</evidence>
<dbReference type="InterPro" id="IPR036388">
    <property type="entry name" value="WH-like_DNA-bd_sf"/>
</dbReference>
<proteinExistence type="predicted"/>
<evidence type="ECO:0000256" key="1">
    <source>
        <dbReference type="ARBA" id="ARBA00023015"/>
    </source>
</evidence>
<dbReference type="SUPFAM" id="SSF46894">
    <property type="entry name" value="C-terminal effector domain of the bipartite response regulators"/>
    <property type="match status" value="1"/>
</dbReference>
<dbReference type="SMART" id="SM00421">
    <property type="entry name" value="HTH_LUXR"/>
    <property type="match status" value="1"/>
</dbReference>
<dbReference type="PANTHER" id="PTHR44688:SF16">
    <property type="entry name" value="DNA-BINDING TRANSCRIPTIONAL ACTIVATOR DEVR_DOSR"/>
    <property type="match status" value="1"/>
</dbReference>
<dbReference type="EMBL" id="JBHUKS010000006">
    <property type="protein sequence ID" value="MFD2467935.1"/>
    <property type="molecule type" value="Genomic_DNA"/>
</dbReference>
<sequence length="115" mass="12816">MARSLTDLSHVYSLLKDYSRARTLIRRAGNVARDCHAELRTVPDTPVATGGGSQESVLSEAERRVAVLAGAGHTNREIARTLYITVSTVEQHLTKVYRKLRVTRRTELPTKMVGR</sequence>
<dbReference type="InterPro" id="IPR016032">
    <property type="entry name" value="Sig_transdc_resp-reg_C-effctor"/>
</dbReference>
<accession>A0ABW5H456</accession>
<dbReference type="CDD" id="cd06170">
    <property type="entry name" value="LuxR_C_like"/>
    <property type="match status" value="1"/>
</dbReference>
<evidence type="ECO:0000313" key="6">
    <source>
        <dbReference type="Proteomes" id="UP001597483"/>
    </source>
</evidence>
<comment type="caution">
    <text evidence="5">The sequence shown here is derived from an EMBL/GenBank/DDBJ whole genome shotgun (WGS) entry which is preliminary data.</text>
</comment>
<feature type="domain" description="HTH luxR-type" evidence="4">
    <location>
        <begin position="51"/>
        <end position="115"/>
    </location>
</feature>
<dbReference type="RefSeq" id="WP_378303109.1">
    <property type="nucleotide sequence ID" value="NZ_JBHUKS010000006.1"/>
</dbReference>
<protein>
    <submittedName>
        <fullName evidence="5">Helix-turn-helix transcriptional regulator</fullName>
    </submittedName>
</protein>
<keyword evidence="2" id="KW-0238">DNA-binding</keyword>
<keyword evidence="6" id="KW-1185">Reference proteome</keyword>
<dbReference type="PRINTS" id="PR00038">
    <property type="entry name" value="HTHLUXR"/>
</dbReference>
<dbReference type="Pfam" id="PF00196">
    <property type="entry name" value="GerE"/>
    <property type="match status" value="1"/>
</dbReference>
<keyword evidence="3" id="KW-0804">Transcription</keyword>
<organism evidence="5 6">
    <name type="scientific">Amycolatopsis silviterrae</name>
    <dbReference type="NCBI Taxonomy" id="1656914"/>
    <lineage>
        <taxon>Bacteria</taxon>
        <taxon>Bacillati</taxon>
        <taxon>Actinomycetota</taxon>
        <taxon>Actinomycetes</taxon>
        <taxon>Pseudonocardiales</taxon>
        <taxon>Pseudonocardiaceae</taxon>
        <taxon>Amycolatopsis</taxon>
    </lineage>
</organism>
<dbReference type="InterPro" id="IPR000792">
    <property type="entry name" value="Tscrpt_reg_LuxR_C"/>
</dbReference>
<keyword evidence="1" id="KW-0805">Transcription regulation</keyword>
<evidence type="ECO:0000259" key="4">
    <source>
        <dbReference type="PROSITE" id="PS50043"/>
    </source>
</evidence>
<evidence type="ECO:0000313" key="5">
    <source>
        <dbReference type="EMBL" id="MFD2467935.1"/>
    </source>
</evidence>
<evidence type="ECO:0000256" key="3">
    <source>
        <dbReference type="ARBA" id="ARBA00023163"/>
    </source>
</evidence>
<dbReference type="PANTHER" id="PTHR44688">
    <property type="entry name" value="DNA-BINDING TRANSCRIPTIONAL ACTIVATOR DEVR_DOSR"/>
    <property type="match status" value="1"/>
</dbReference>
<name>A0ABW5H456_9PSEU</name>
<dbReference type="PROSITE" id="PS50043">
    <property type="entry name" value="HTH_LUXR_2"/>
    <property type="match status" value="1"/>
</dbReference>